<proteinExistence type="predicted"/>
<dbReference type="InterPro" id="IPR026444">
    <property type="entry name" value="Secre_tail"/>
</dbReference>
<keyword evidence="3" id="KW-1185">Reference proteome</keyword>
<evidence type="ECO:0000313" key="2">
    <source>
        <dbReference type="EMBL" id="MFD1629534.1"/>
    </source>
</evidence>
<dbReference type="NCBIfam" id="TIGR04183">
    <property type="entry name" value="Por_Secre_tail"/>
    <property type="match status" value="1"/>
</dbReference>
<accession>A0ABW4IB48</accession>
<dbReference type="Gene3D" id="2.60.40.10">
    <property type="entry name" value="Immunoglobulins"/>
    <property type="match status" value="1"/>
</dbReference>
<sequence>MSITFYVKAQELTFDVTAEYFPITANTTFNDYTQGGITIGGGASGSIARVDGDYKYIEIGKGTAKYISITSVSDIKKITIYYRGAGNSTESNPIITYGNDASATNTYTDNSVKTTVPGAEKSFVFPANTKYIRISNGLDATDVNATTRVYKIIAGFSEYTLPLNFLSFTAKPNNQNSSVTLNWQTTNEVNTKEFVIERRTESTEFKPIDTKVSNNTSGVHHYTYTDYNALSGKAYYRLKQLDHDAKYQYSDVVVAELKKGPVLSVYPNPAQDVLNVQIGDKSITALQILNTHGQKVLSIHVSEEESSKAINITSLNAGAYILQQVAGTIVKDRYKFIKE</sequence>
<gene>
    <name evidence="2" type="ORF">ACFSAH_06575</name>
</gene>
<evidence type="ECO:0000313" key="3">
    <source>
        <dbReference type="Proteomes" id="UP001597118"/>
    </source>
</evidence>
<protein>
    <submittedName>
        <fullName evidence="2">T9SS type A sorting domain-containing protein</fullName>
    </submittedName>
</protein>
<dbReference type="Pfam" id="PF18962">
    <property type="entry name" value="Por_Secre_tail"/>
    <property type="match status" value="1"/>
</dbReference>
<evidence type="ECO:0000259" key="1">
    <source>
        <dbReference type="Pfam" id="PF18962"/>
    </source>
</evidence>
<dbReference type="EMBL" id="JBHUDG010000005">
    <property type="protein sequence ID" value="MFD1629534.1"/>
    <property type="molecule type" value="Genomic_DNA"/>
</dbReference>
<dbReference type="InterPro" id="IPR013783">
    <property type="entry name" value="Ig-like_fold"/>
</dbReference>
<name>A0ABW4IB48_9SPHI</name>
<comment type="caution">
    <text evidence="2">The sequence shown here is derived from an EMBL/GenBank/DDBJ whole genome shotgun (WGS) entry which is preliminary data.</text>
</comment>
<dbReference type="Proteomes" id="UP001597118">
    <property type="component" value="Unassembled WGS sequence"/>
</dbReference>
<feature type="domain" description="Secretion system C-terminal sorting" evidence="1">
    <location>
        <begin position="265"/>
        <end position="328"/>
    </location>
</feature>
<dbReference type="RefSeq" id="WP_379661915.1">
    <property type="nucleotide sequence ID" value="NZ_JBHUDG010000005.1"/>
</dbReference>
<organism evidence="2 3">
    <name type="scientific">Pseudopedobacter beijingensis</name>
    <dbReference type="NCBI Taxonomy" id="1207056"/>
    <lineage>
        <taxon>Bacteria</taxon>
        <taxon>Pseudomonadati</taxon>
        <taxon>Bacteroidota</taxon>
        <taxon>Sphingobacteriia</taxon>
        <taxon>Sphingobacteriales</taxon>
        <taxon>Sphingobacteriaceae</taxon>
        <taxon>Pseudopedobacter</taxon>
    </lineage>
</organism>
<reference evidence="3" key="1">
    <citation type="journal article" date="2019" name="Int. J. Syst. Evol. Microbiol.">
        <title>The Global Catalogue of Microorganisms (GCM) 10K type strain sequencing project: providing services to taxonomists for standard genome sequencing and annotation.</title>
        <authorList>
            <consortium name="The Broad Institute Genomics Platform"/>
            <consortium name="The Broad Institute Genome Sequencing Center for Infectious Disease"/>
            <person name="Wu L."/>
            <person name="Ma J."/>
        </authorList>
    </citation>
    <scope>NUCLEOTIDE SEQUENCE [LARGE SCALE GENOMIC DNA]</scope>
    <source>
        <strain evidence="3">CCUG 53762</strain>
    </source>
</reference>